<dbReference type="Proteomes" id="UP001519460">
    <property type="component" value="Unassembled WGS sequence"/>
</dbReference>
<protein>
    <submittedName>
        <fullName evidence="1">Uncharacterized protein</fullName>
    </submittedName>
</protein>
<organism evidence="1 2">
    <name type="scientific">Batillaria attramentaria</name>
    <dbReference type="NCBI Taxonomy" id="370345"/>
    <lineage>
        <taxon>Eukaryota</taxon>
        <taxon>Metazoa</taxon>
        <taxon>Spiralia</taxon>
        <taxon>Lophotrochozoa</taxon>
        <taxon>Mollusca</taxon>
        <taxon>Gastropoda</taxon>
        <taxon>Caenogastropoda</taxon>
        <taxon>Sorbeoconcha</taxon>
        <taxon>Cerithioidea</taxon>
        <taxon>Batillariidae</taxon>
        <taxon>Batillaria</taxon>
    </lineage>
</organism>
<accession>A0ABD0L5Z6</accession>
<keyword evidence="2" id="KW-1185">Reference proteome</keyword>
<reference evidence="1 2" key="1">
    <citation type="journal article" date="2023" name="Sci. Data">
        <title>Genome assembly of the Korean intertidal mud-creeper Batillaria attramentaria.</title>
        <authorList>
            <person name="Patra A.K."/>
            <person name="Ho P.T."/>
            <person name="Jun S."/>
            <person name="Lee S.J."/>
            <person name="Kim Y."/>
            <person name="Won Y.J."/>
        </authorList>
    </citation>
    <scope>NUCLEOTIDE SEQUENCE [LARGE SCALE GENOMIC DNA]</scope>
    <source>
        <strain evidence="1">Wonlab-2016</strain>
    </source>
</reference>
<dbReference type="EMBL" id="JACVVK020000081">
    <property type="protein sequence ID" value="KAK7494746.1"/>
    <property type="molecule type" value="Genomic_DNA"/>
</dbReference>
<evidence type="ECO:0000313" key="1">
    <source>
        <dbReference type="EMBL" id="KAK7494746.1"/>
    </source>
</evidence>
<feature type="non-terminal residue" evidence="1">
    <location>
        <position position="1"/>
    </location>
</feature>
<dbReference type="AlphaFoldDB" id="A0ABD0L5Z6"/>
<comment type="caution">
    <text evidence="1">The sequence shown here is derived from an EMBL/GenBank/DDBJ whole genome shotgun (WGS) entry which is preliminary data.</text>
</comment>
<gene>
    <name evidence="1" type="ORF">BaRGS_00014144</name>
</gene>
<feature type="non-terminal residue" evidence="1">
    <location>
        <position position="53"/>
    </location>
</feature>
<evidence type="ECO:0000313" key="2">
    <source>
        <dbReference type="Proteomes" id="UP001519460"/>
    </source>
</evidence>
<sequence>VPAYSNDVVRVTSLCGELRKSMTVDFILQLVNPNRASGVTSYCTEIARFTSYY</sequence>
<name>A0ABD0L5Z6_9CAEN</name>
<proteinExistence type="predicted"/>